<gene>
    <name evidence="5" type="ORF">ACFOZ8_09105</name>
</gene>
<organism evidence="5 6">
    <name type="scientific">Paenibacillus xanthanilyticus</name>
    <dbReference type="NCBI Taxonomy" id="1783531"/>
    <lineage>
        <taxon>Bacteria</taxon>
        <taxon>Bacillati</taxon>
        <taxon>Bacillota</taxon>
        <taxon>Bacilli</taxon>
        <taxon>Bacillales</taxon>
        <taxon>Paenibacillaceae</taxon>
        <taxon>Paenibacillus</taxon>
    </lineage>
</organism>
<dbReference type="Gene3D" id="2.30.110.10">
    <property type="entry name" value="Electron Transport, Fmn-binding Protein, Chain A"/>
    <property type="match status" value="1"/>
</dbReference>
<dbReference type="GO" id="GO:0016491">
    <property type="term" value="F:oxidoreductase activity"/>
    <property type="evidence" value="ECO:0007669"/>
    <property type="project" value="UniProtKB-KW"/>
</dbReference>
<dbReference type="InterPro" id="IPR052174">
    <property type="entry name" value="Flavoredoxin"/>
</dbReference>
<dbReference type="InterPro" id="IPR002563">
    <property type="entry name" value="Flavin_Rdtase-like_dom"/>
</dbReference>
<evidence type="ECO:0000313" key="6">
    <source>
        <dbReference type="Proteomes" id="UP001595715"/>
    </source>
</evidence>
<keyword evidence="5" id="KW-0560">Oxidoreductase</keyword>
<evidence type="ECO:0000256" key="2">
    <source>
        <dbReference type="ARBA" id="ARBA00022630"/>
    </source>
</evidence>
<dbReference type="Proteomes" id="UP001595715">
    <property type="component" value="Unassembled WGS sequence"/>
</dbReference>
<sequence length="218" mass="23541">MHTVIEPKILYFGTSVVLISTQNPDGTPNLAPMSSAWWLNRSCMLGLSDKSQTVQNLLRQGECVLNLPSVDLIPAIDRLTLLTGRNPVPTSKAERGYRHEADKFGIAKLTPAPSHAVAPPRVLECPVQLEAKLVRAHPFEAPSSLVALEVAIVRVHAETSILSPQGCSYIDPAKWKPMIMNFCEYFGLGDQLSQSRLAPVFGPAASSPAAFTPAATES</sequence>
<feature type="domain" description="Flavin reductase like" evidence="4">
    <location>
        <begin position="12"/>
        <end position="158"/>
    </location>
</feature>
<keyword evidence="2" id="KW-0285">Flavoprotein</keyword>
<accession>A0ABV8K1Z2</accession>
<comment type="caution">
    <text evidence="5">The sequence shown here is derived from an EMBL/GenBank/DDBJ whole genome shotgun (WGS) entry which is preliminary data.</text>
</comment>
<dbReference type="InterPro" id="IPR012349">
    <property type="entry name" value="Split_barrel_FMN-bd"/>
</dbReference>
<protein>
    <submittedName>
        <fullName evidence="5">Flavin reductase family protein</fullName>
        <ecNumber evidence="5">1.5.1.-</ecNumber>
    </submittedName>
</protein>
<comment type="similarity">
    <text evidence="3">Belongs to the flavoredoxin family.</text>
</comment>
<evidence type="ECO:0000313" key="5">
    <source>
        <dbReference type="EMBL" id="MFC4099815.1"/>
    </source>
</evidence>
<keyword evidence="6" id="KW-1185">Reference proteome</keyword>
<name>A0ABV8K1Z2_9BACL</name>
<evidence type="ECO:0000259" key="4">
    <source>
        <dbReference type="Pfam" id="PF01613"/>
    </source>
</evidence>
<comment type="cofactor">
    <cofactor evidence="1">
        <name>FMN</name>
        <dbReference type="ChEBI" id="CHEBI:58210"/>
    </cofactor>
</comment>
<dbReference type="SUPFAM" id="SSF50475">
    <property type="entry name" value="FMN-binding split barrel"/>
    <property type="match status" value="1"/>
</dbReference>
<dbReference type="Pfam" id="PF01613">
    <property type="entry name" value="Flavin_Reduct"/>
    <property type="match status" value="1"/>
</dbReference>
<dbReference type="RefSeq" id="WP_377718490.1">
    <property type="nucleotide sequence ID" value="NZ_JBHSAM010000020.1"/>
</dbReference>
<evidence type="ECO:0000256" key="1">
    <source>
        <dbReference type="ARBA" id="ARBA00001917"/>
    </source>
</evidence>
<dbReference type="PANTHER" id="PTHR43567">
    <property type="entry name" value="FLAVOREDOXIN-RELATED-RELATED"/>
    <property type="match status" value="1"/>
</dbReference>
<reference evidence="6" key="1">
    <citation type="journal article" date="2019" name="Int. J. Syst. Evol. Microbiol.">
        <title>The Global Catalogue of Microorganisms (GCM) 10K type strain sequencing project: providing services to taxonomists for standard genome sequencing and annotation.</title>
        <authorList>
            <consortium name="The Broad Institute Genomics Platform"/>
            <consortium name="The Broad Institute Genome Sequencing Center for Infectious Disease"/>
            <person name="Wu L."/>
            <person name="Ma J."/>
        </authorList>
    </citation>
    <scope>NUCLEOTIDE SEQUENCE [LARGE SCALE GENOMIC DNA]</scope>
    <source>
        <strain evidence="6">IBRC-M 10987</strain>
    </source>
</reference>
<proteinExistence type="inferred from homology"/>
<dbReference type="PANTHER" id="PTHR43567:SF1">
    <property type="entry name" value="FLAVOREDOXIN"/>
    <property type="match status" value="1"/>
</dbReference>
<dbReference type="EMBL" id="JBHSAM010000020">
    <property type="protein sequence ID" value="MFC4099815.1"/>
    <property type="molecule type" value="Genomic_DNA"/>
</dbReference>
<dbReference type="EC" id="1.5.1.-" evidence="5"/>
<evidence type="ECO:0000256" key="3">
    <source>
        <dbReference type="ARBA" id="ARBA00038054"/>
    </source>
</evidence>